<feature type="transmembrane region" description="Helical" evidence="3">
    <location>
        <begin position="38"/>
        <end position="60"/>
    </location>
</feature>
<dbReference type="AlphaFoldDB" id="A0A8H3F3A3"/>
<evidence type="ECO:0000256" key="1">
    <source>
        <dbReference type="ARBA" id="ARBA00035112"/>
    </source>
</evidence>
<evidence type="ECO:0000313" key="5">
    <source>
        <dbReference type="Proteomes" id="UP000664534"/>
    </source>
</evidence>
<dbReference type="GO" id="GO:0043386">
    <property type="term" value="P:mycotoxin biosynthetic process"/>
    <property type="evidence" value="ECO:0007669"/>
    <property type="project" value="InterPro"/>
</dbReference>
<sequence length="265" mass="29854">MDQEHEPFLPAKAESRGESEESSSPNTSSQLLATFKGWRGVVILHTTLILLYTIISIVTIRAARNTNSLRPPPAIDHLDFAYTPTIYHNLTNNPYAGPPSPALDAAWTALLSPMHIRVSEAELRRDNQESVALTEGGGFLGWMGVFHGLHCVKRVLADNYAGKNMLRKWNYKEYYHAGLSAKEKEHLASHVDHCFEMLRQAVLCHGDASLTTFKWHPAKTRPMFNASESVHTCVDWGRLMASVRDRVVDEKEILRLRNPLVRDEG</sequence>
<gene>
    <name evidence="4" type="ORF">IMSHALPRED_001378</name>
</gene>
<reference evidence="4" key="1">
    <citation type="submission" date="2021-03" db="EMBL/GenBank/DDBJ databases">
        <authorList>
            <person name="Tagirdzhanova G."/>
        </authorList>
    </citation>
    <scope>NUCLEOTIDE SEQUENCE</scope>
</reference>
<feature type="compositionally biased region" description="Basic and acidic residues" evidence="2">
    <location>
        <begin position="1"/>
        <end position="19"/>
    </location>
</feature>
<name>A0A8H3F3A3_9LECA</name>
<dbReference type="OrthoDB" id="3687641at2759"/>
<keyword evidence="5" id="KW-1185">Reference proteome</keyword>
<organism evidence="4 5">
    <name type="scientific">Imshaugia aleurites</name>
    <dbReference type="NCBI Taxonomy" id="172621"/>
    <lineage>
        <taxon>Eukaryota</taxon>
        <taxon>Fungi</taxon>
        <taxon>Dikarya</taxon>
        <taxon>Ascomycota</taxon>
        <taxon>Pezizomycotina</taxon>
        <taxon>Lecanoromycetes</taxon>
        <taxon>OSLEUM clade</taxon>
        <taxon>Lecanoromycetidae</taxon>
        <taxon>Lecanorales</taxon>
        <taxon>Lecanorineae</taxon>
        <taxon>Parmeliaceae</taxon>
        <taxon>Imshaugia</taxon>
    </lineage>
</organism>
<dbReference type="PANTHER" id="PTHR33365:SF12">
    <property type="entry name" value="TAT PATHWAY SIGNAL SEQUENCE"/>
    <property type="match status" value="1"/>
</dbReference>
<dbReference type="Proteomes" id="UP000664534">
    <property type="component" value="Unassembled WGS sequence"/>
</dbReference>
<accession>A0A8H3F3A3</accession>
<comment type="similarity">
    <text evidence="1">Belongs to the ustYa family.</text>
</comment>
<proteinExistence type="inferred from homology"/>
<evidence type="ECO:0000256" key="2">
    <source>
        <dbReference type="SAM" id="MobiDB-lite"/>
    </source>
</evidence>
<evidence type="ECO:0000313" key="4">
    <source>
        <dbReference type="EMBL" id="CAF9913551.1"/>
    </source>
</evidence>
<dbReference type="EMBL" id="CAJPDT010000012">
    <property type="protein sequence ID" value="CAF9913551.1"/>
    <property type="molecule type" value="Genomic_DNA"/>
</dbReference>
<keyword evidence="3" id="KW-1133">Transmembrane helix</keyword>
<keyword evidence="3" id="KW-0812">Transmembrane</keyword>
<dbReference type="Pfam" id="PF11807">
    <property type="entry name" value="UstYa"/>
    <property type="match status" value="1"/>
</dbReference>
<dbReference type="PANTHER" id="PTHR33365">
    <property type="entry name" value="YALI0B05434P"/>
    <property type="match status" value="1"/>
</dbReference>
<comment type="caution">
    <text evidence="4">The sequence shown here is derived from an EMBL/GenBank/DDBJ whole genome shotgun (WGS) entry which is preliminary data.</text>
</comment>
<evidence type="ECO:0008006" key="6">
    <source>
        <dbReference type="Google" id="ProtNLM"/>
    </source>
</evidence>
<dbReference type="InterPro" id="IPR021765">
    <property type="entry name" value="UstYa-like"/>
</dbReference>
<evidence type="ECO:0000256" key="3">
    <source>
        <dbReference type="SAM" id="Phobius"/>
    </source>
</evidence>
<feature type="region of interest" description="Disordered" evidence="2">
    <location>
        <begin position="1"/>
        <end position="28"/>
    </location>
</feature>
<protein>
    <recommendedName>
        <fullName evidence="6">Cyclochlorotine biosynthesis protein O</fullName>
    </recommendedName>
</protein>
<keyword evidence="3" id="KW-0472">Membrane</keyword>